<evidence type="ECO:0000313" key="3">
    <source>
        <dbReference type="Proteomes" id="UP001487740"/>
    </source>
</evidence>
<evidence type="ECO:0000313" key="2">
    <source>
        <dbReference type="EMBL" id="KAK8389071.1"/>
    </source>
</evidence>
<keyword evidence="3" id="KW-1185">Reference proteome</keyword>
<keyword evidence="1" id="KW-0732">Signal</keyword>
<dbReference type="Proteomes" id="UP001487740">
    <property type="component" value="Unassembled WGS sequence"/>
</dbReference>
<feature type="chain" id="PRO_5043441147" description="DUF4789 domain-containing protein" evidence="1">
    <location>
        <begin position="22"/>
        <end position="243"/>
    </location>
</feature>
<organism evidence="2 3">
    <name type="scientific">Scylla paramamosain</name>
    <name type="common">Mud crab</name>
    <dbReference type="NCBI Taxonomy" id="85552"/>
    <lineage>
        <taxon>Eukaryota</taxon>
        <taxon>Metazoa</taxon>
        <taxon>Ecdysozoa</taxon>
        <taxon>Arthropoda</taxon>
        <taxon>Crustacea</taxon>
        <taxon>Multicrustacea</taxon>
        <taxon>Malacostraca</taxon>
        <taxon>Eumalacostraca</taxon>
        <taxon>Eucarida</taxon>
        <taxon>Decapoda</taxon>
        <taxon>Pleocyemata</taxon>
        <taxon>Brachyura</taxon>
        <taxon>Eubrachyura</taxon>
        <taxon>Portunoidea</taxon>
        <taxon>Portunidae</taxon>
        <taxon>Portuninae</taxon>
        <taxon>Scylla</taxon>
    </lineage>
</organism>
<comment type="caution">
    <text evidence="2">The sequence shown here is derived from an EMBL/GenBank/DDBJ whole genome shotgun (WGS) entry which is preliminary data.</text>
</comment>
<dbReference type="EMBL" id="JARAKH010000028">
    <property type="protein sequence ID" value="KAK8389071.1"/>
    <property type="molecule type" value="Genomic_DNA"/>
</dbReference>
<reference evidence="2 3" key="1">
    <citation type="submission" date="2023-03" db="EMBL/GenBank/DDBJ databases">
        <title>High-quality genome of Scylla paramamosain provides insights in environmental adaptation.</title>
        <authorList>
            <person name="Zhang L."/>
        </authorList>
    </citation>
    <scope>NUCLEOTIDE SEQUENCE [LARGE SCALE GENOMIC DNA]</scope>
    <source>
        <strain evidence="2">LZ_2023a</strain>
        <tissue evidence="2">Muscle</tissue>
    </source>
</reference>
<dbReference type="AlphaFoldDB" id="A0AAW0TNR0"/>
<dbReference type="Gene3D" id="2.20.20.160">
    <property type="match status" value="2"/>
</dbReference>
<name>A0AAW0TNR0_SCYPA</name>
<sequence>MRGSVAALATVLGLLLANARSALLVTANVATNEILDAPVQEDFDLPPCRNGAACGYIQVNAFGVSSRQFCSCRGFQGGERGGVAAAGACGMVWDPEDGRSVTMGSQQFKYCGSPPPLRVCGREEAAYTAGLLFHKATFSLTEERHVLHCYCQPPLSHLHSDVEEYVMGSNLVVDTIFTCSSMPPCMEGSACKEVSVGEGTALVNPKCRCPRQSSCPTLTSSAIPHSNSYPKGAAYSVHCLPLY</sequence>
<gene>
    <name evidence="2" type="ORF">O3P69_020803</name>
</gene>
<accession>A0AAW0TNR0</accession>
<evidence type="ECO:0000256" key="1">
    <source>
        <dbReference type="SAM" id="SignalP"/>
    </source>
</evidence>
<evidence type="ECO:0008006" key="4">
    <source>
        <dbReference type="Google" id="ProtNLM"/>
    </source>
</evidence>
<proteinExistence type="predicted"/>
<feature type="signal peptide" evidence="1">
    <location>
        <begin position="1"/>
        <end position="21"/>
    </location>
</feature>
<protein>
    <recommendedName>
        <fullName evidence="4">DUF4789 domain-containing protein</fullName>
    </recommendedName>
</protein>